<name>C4XT87_SOLM1</name>
<dbReference type="Pfam" id="PF03748">
    <property type="entry name" value="FliL"/>
    <property type="match status" value="1"/>
</dbReference>
<comment type="subcellular location">
    <subcellularLocation>
        <location evidence="2">Cell membrane</location>
        <topology evidence="2">Single-pass membrane protein</topology>
    </subcellularLocation>
</comment>
<feature type="region of interest" description="Disordered" evidence="11">
    <location>
        <begin position="104"/>
        <end position="135"/>
    </location>
</feature>
<evidence type="ECO:0000313" key="13">
    <source>
        <dbReference type="Proteomes" id="UP000009071"/>
    </source>
</evidence>
<dbReference type="PANTHER" id="PTHR35091">
    <property type="entry name" value="FLAGELLAR PROTEIN FLIL"/>
    <property type="match status" value="1"/>
</dbReference>
<dbReference type="HOGENOM" id="CLU_1188431_0_0_7"/>
<keyword evidence="7 10" id="KW-0283">Flagellar rotation</keyword>
<evidence type="ECO:0000256" key="10">
    <source>
        <dbReference type="RuleBase" id="RU364125"/>
    </source>
</evidence>
<dbReference type="Proteomes" id="UP000009071">
    <property type="component" value="Chromosome"/>
</dbReference>
<keyword evidence="12" id="KW-0282">Flagellum</keyword>
<evidence type="ECO:0000256" key="4">
    <source>
        <dbReference type="ARBA" id="ARBA00022475"/>
    </source>
</evidence>
<dbReference type="AlphaFoldDB" id="C4XT87"/>
<evidence type="ECO:0000256" key="1">
    <source>
        <dbReference type="ARBA" id="ARBA00002254"/>
    </source>
</evidence>
<keyword evidence="4 10" id="KW-1003">Cell membrane</keyword>
<dbReference type="KEGG" id="dma:DMR_23930"/>
<evidence type="ECO:0000256" key="11">
    <source>
        <dbReference type="SAM" id="MobiDB-lite"/>
    </source>
</evidence>
<gene>
    <name evidence="12" type="ordered locus">DMR_23930</name>
</gene>
<dbReference type="EMBL" id="AP010904">
    <property type="protein sequence ID" value="BAH75884.1"/>
    <property type="molecule type" value="Genomic_DNA"/>
</dbReference>
<dbReference type="GO" id="GO:0006935">
    <property type="term" value="P:chemotaxis"/>
    <property type="evidence" value="ECO:0007669"/>
    <property type="project" value="UniProtKB-KW"/>
</dbReference>
<comment type="similarity">
    <text evidence="3 10">Belongs to the FliL family.</text>
</comment>
<evidence type="ECO:0000256" key="9">
    <source>
        <dbReference type="ARBA" id="ARBA00023136"/>
    </source>
</evidence>
<evidence type="ECO:0000256" key="3">
    <source>
        <dbReference type="ARBA" id="ARBA00008281"/>
    </source>
</evidence>
<keyword evidence="13" id="KW-1185">Reference proteome</keyword>
<keyword evidence="9 10" id="KW-0472">Membrane</keyword>
<dbReference type="GO" id="GO:0009425">
    <property type="term" value="C:bacterial-type flagellum basal body"/>
    <property type="evidence" value="ECO:0007669"/>
    <property type="project" value="InterPro"/>
</dbReference>
<feature type="compositionally biased region" description="Acidic residues" evidence="11">
    <location>
        <begin position="34"/>
        <end position="47"/>
    </location>
</feature>
<reference evidence="12 13" key="1">
    <citation type="journal article" date="2009" name="Genome Res.">
        <title>Whole genome sequence of Desulfovibrio magneticus strain RS-1 revealed common gene clusters in magnetotactic bacteria.</title>
        <authorList>
            <person name="Nakazawa H."/>
            <person name="Arakaki A."/>
            <person name="Narita-Yamada S."/>
            <person name="Yashiro I."/>
            <person name="Jinno K."/>
            <person name="Aoki N."/>
            <person name="Tsuruyama A."/>
            <person name="Okamura Y."/>
            <person name="Tanikawa S."/>
            <person name="Fujita N."/>
            <person name="Takeyama H."/>
            <person name="Matsunaga T."/>
        </authorList>
    </citation>
    <scope>NUCLEOTIDE SEQUENCE [LARGE SCALE GENOMIC DNA]</scope>
    <source>
        <strain evidence="13">ATCC 700980 / DSM 13731 / RS-1</strain>
    </source>
</reference>
<protein>
    <recommendedName>
        <fullName evidence="10">Flagellar protein FliL</fullName>
    </recommendedName>
</protein>
<dbReference type="InterPro" id="IPR005503">
    <property type="entry name" value="FliL"/>
</dbReference>
<feature type="compositionally biased region" description="Basic and acidic residues" evidence="11">
    <location>
        <begin position="11"/>
        <end position="33"/>
    </location>
</feature>
<organism evidence="12 13">
    <name type="scientific">Solidesulfovibrio magneticus (strain ATCC 700980 / DSM 13731 / RS-1)</name>
    <name type="common">Desulfovibrio magneticus</name>
    <dbReference type="NCBI Taxonomy" id="573370"/>
    <lineage>
        <taxon>Bacteria</taxon>
        <taxon>Pseudomonadati</taxon>
        <taxon>Thermodesulfobacteriota</taxon>
        <taxon>Desulfovibrionia</taxon>
        <taxon>Desulfovibrionales</taxon>
        <taxon>Desulfovibrionaceae</taxon>
        <taxon>Solidesulfovibrio</taxon>
    </lineage>
</organism>
<evidence type="ECO:0000256" key="8">
    <source>
        <dbReference type="ARBA" id="ARBA00022989"/>
    </source>
</evidence>
<comment type="function">
    <text evidence="1 10">Controls the rotational direction of flagella during chemotaxis.</text>
</comment>
<proteinExistence type="inferred from homology"/>
<keyword evidence="12" id="KW-0966">Cell projection</keyword>
<dbReference type="RefSeq" id="WP_015861064.1">
    <property type="nucleotide sequence ID" value="NC_012796.1"/>
</dbReference>
<evidence type="ECO:0000313" key="12">
    <source>
        <dbReference type="EMBL" id="BAH75884.1"/>
    </source>
</evidence>
<dbReference type="eggNOG" id="COG1580">
    <property type="taxonomic scope" value="Bacteria"/>
</dbReference>
<evidence type="ECO:0000256" key="5">
    <source>
        <dbReference type="ARBA" id="ARBA00022500"/>
    </source>
</evidence>
<feature type="region of interest" description="Disordered" evidence="11">
    <location>
        <begin position="1"/>
        <end position="69"/>
    </location>
</feature>
<keyword evidence="5 10" id="KW-0145">Chemotaxis</keyword>
<dbReference type="GO" id="GO:0071978">
    <property type="term" value="P:bacterial-type flagellum-dependent swarming motility"/>
    <property type="evidence" value="ECO:0007669"/>
    <property type="project" value="TreeGrafter"/>
</dbReference>
<dbReference type="GO" id="GO:0005886">
    <property type="term" value="C:plasma membrane"/>
    <property type="evidence" value="ECO:0007669"/>
    <property type="project" value="UniProtKB-SubCell"/>
</dbReference>
<keyword evidence="6 10" id="KW-0812">Transmembrane</keyword>
<sequence>MVDDDSLDAPIKAKLDDSELSDDLPKALQKVDLDLDDAPFLEDEPEETPPPAEETGPGDAAATEAPAKPKNKKKLLILIGLVVLLLGGGAAAYFLLLKKPAAPPPPPPVEAPHEEEPPPPPPPPPPPEPPAPKPEIVLTMDPFLVELPDKAGRSRFLSIRFSAATTEHAAELEFKRNRIVVRDAVYYYLKNKSLEFLTDKNNTEALKKDVLSVINQFIGPQALDNLIIEDYLVK</sequence>
<evidence type="ECO:0000256" key="2">
    <source>
        <dbReference type="ARBA" id="ARBA00004162"/>
    </source>
</evidence>
<evidence type="ECO:0000256" key="6">
    <source>
        <dbReference type="ARBA" id="ARBA00022692"/>
    </source>
</evidence>
<dbReference type="OrthoDB" id="5470759at2"/>
<feature type="compositionally biased region" description="Low complexity" evidence="11">
    <location>
        <begin position="53"/>
        <end position="68"/>
    </location>
</feature>
<feature type="transmembrane region" description="Helical" evidence="10">
    <location>
        <begin position="75"/>
        <end position="96"/>
    </location>
</feature>
<keyword evidence="12" id="KW-0969">Cilium</keyword>
<keyword evidence="8 10" id="KW-1133">Transmembrane helix</keyword>
<dbReference type="STRING" id="573370.DMR_23930"/>
<dbReference type="PANTHER" id="PTHR35091:SF2">
    <property type="entry name" value="FLAGELLAR PROTEIN FLIL"/>
    <property type="match status" value="1"/>
</dbReference>
<feature type="compositionally biased region" description="Pro residues" evidence="11">
    <location>
        <begin position="118"/>
        <end position="133"/>
    </location>
</feature>
<evidence type="ECO:0000256" key="7">
    <source>
        <dbReference type="ARBA" id="ARBA00022779"/>
    </source>
</evidence>
<accession>C4XT87</accession>